<sequence length="166" mass="18036">MREEGNIHAAVSWVEPVFSDNSGQIVAVDSNRQSGASFAVPGVYDVVYTASDGSNNVNKNCTFKITLKNEKQCTPFTPPRNGALVCATKGTPGPNCAVGVNPSQIKLFNLPFFYFDGDAPNVQDTIKNNFYQFLMSPFVPPFFCQNSPHLCLKNDMSVSLGVKGKC</sequence>
<dbReference type="PROSITE" id="PS50825">
    <property type="entry name" value="HYR"/>
    <property type="match status" value="1"/>
</dbReference>
<name>A0ABN8S9Y1_9CNID</name>
<proteinExistence type="predicted"/>
<dbReference type="PANTHER" id="PTHR24273">
    <property type="entry name" value="FI04643P-RELATED"/>
    <property type="match status" value="1"/>
</dbReference>
<evidence type="ECO:0000259" key="2">
    <source>
        <dbReference type="PROSITE" id="PS50825"/>
    </source>
</evidence>
<comment type="caution">
    <text evidence="3">The sequence shown here is derived from an EMBL/GenBank/DDBJ whole genome shotgun (WGS) entry which is preliminary data.</text>
</comment>
<keyword evidence="4" id="KW-1185">Reference proteome</keyword>
<feature type="domain" description="HYR" evidence="2">
    <location>
        <begin position="1"/>
        <end position="69"/>
    </location>
</feature>
<evidence type="ECO:0000256" key="1">
    <source>
        <dbReference type="ARBA" id="ARBA00022737"/>
    </source>
</evidence>
<gene>
    <name evidence="3" type="ORF">PEVE_00018475</name>
</gene>
<dbReference type="PANTHER" id="PTHR24273:SF32">
    <property type="entry name" value="HYALIN"/>
    <property type="match status" value="1"/>
</dbReference>
<dbReference type="EMBL" id="CALNXI010002502">
    <property type="protein sequence ID" value="CAH3188363.1"/>
    <property type="molecule type" value="Genomic_DNA"/>
</dbReference>
<protein>
    <recommendedName>
        <fullName evidence="2">HYR domain-containing protein</fullName>
    </recommendedName>
</protein>
<keyword evidence="1" id="KW-0677">Repeat</keyword>
<dbReference type="Pfam" id="PF02494">
    <property type="entry name" value="HYR"/>
    <property type="match status" value="1"/>
</dbReference>
<dbReference type="InterPro" id="IPR003410">
    <property type="entry name" value="HYR_dom"/>
</dbReference>
<evidence type="ECO:0000313" key="4">
    <source>
        <dbReference type="Proteomes" id="UP001159427"/>
    </source>
</evidence>
<dbReference type="Proteomes" id="UP001159427">
    <property type="component" value="Unassembled WGS sequence"/>
</dbReference>
<accession>A0ABN8S9Y1</accession>
<reference evidence="3 4" key="1">
    <citation type="submission" date="2022-05" db="EMBL/GenBank/DDBJ databases">
        <authorList>
            <consortium name="Genoscope - CEA"/>
            <person name="William W."/>
        </authorList>
    </citation>
    <scope>NUCLEOTIDE SEQUENCE [LARGE SCALE GENOMIC DNA]</scope>
</reference>
<organism evidence="3 4">
    <name type="scientific">Porites evermanni</name>
    <dbReference type="NCBI Taxonomy" id="104178"/>
    <lineage>
        <taxon>Eukaryota</taxon>
        <taxon>Metazoa</taxon>
        <taxon>Cnidaria</taxon>
        <taxon>Anthozoa</taxon>
        <taxon>Hexacorallia</taxon>
        <taxon>Scleractinia</taxon>
        <taxon>Fungiina</taxon>
        <taxon>Poritidae</taxon>
        <taxon>Porites</taxon>
    </lineage>
</organism>
<evidence type="ECO:0000313" key="3">
    <source>
        <dbReference type="EMBL" id="CAH3188363.1"/>
    </source>
</evidence>